<proteinExistence type="predicted"/>
<reference evidence="1" key="1">
    <citation type="submission" date="2020-05" db="EMBL/GenBank/DDBJ databases">
        <authorList>
            <person name="Chiriac C."/>
            <person name="Salcher M."/>
            <person name="Ghai R."/>
            <person name="Kavagutti S V."/>
        </authorList>
    </citation>
    <scope>NUCLEOTIDE SEQUENCE</scope>
</reference>
<gene>
    <name evidence="1" type="ORF">UFOVP1636_64</name>
</gene>
<dbReference type="EMBL" id="LR797503">
    <property type="protein sequence ID" value="CAB4220877.1"/>
    <property type="molecule type" value="Genomic_DNA"/>
</dbReference>
<organism evidence="1">
    <name type="scientific">uncultured Caudovirales phage</name>
    <dbReference type="NCBI Taxonomy" id="2100421"/>
    <lineage>
        <taxon>Viruses</taxon>
        <taxon>Duplodnaviria</taxon>
        <taxon>Heunggongvirae</taxon>
        <taxon>Uroviricota</taxon>
        <taxon>Caudoviricetes</taxon>
        <taxon>Peduoviridae</taxon>
        <taxon>Maltschvirus</taxon>
        <taxon>Maltschvirus maltsch</taxon>
    </lineage>
</organism>
<protein>
    <submittedName>
        <fullName evidence="1">Uncharacterized protein</fullName>
    </submittedName>
</protein>
<accession>A0A6J5T2H6</accession>
<evidence type="ECO:0000313" key="1">
    <source>
        <dbReference type="EMBL" id="CAB4220877.1"/>
    </source>
</evidence>
<name>A0A6J5T2H6_9CAUD</name>
<sequence>MATIKLVSNLSDKLVKVNESFTVNMYDNGFMIEVGGRNKKGDYTNAKIMCSNVDQLHDLVQEACTMERDS</sequence>